<dbReference type="InterPro" id="IPR027417">
    <property type="entry name" value="P-loop_NTPase"/>
</dbReference>
<evidence type="ECO:0000256" key="5">
    <source>
        <dbReference type="ARBA" id="ARBA00022741"/>
    </source>
</evidence>
<dbReference type="Proteomes" id="UP000823618">
    <property type="component" value="Unassembled WGS sequence"/>
</dbReference>
<keyword evidence="9" id="KW-0472">Membrane</keyword>
<evidence type="ECO:0000256" key="2">
    <source>
        <dbReference type="ARBA" id="ARBA00022448"/>
    </source>
</evidence>
<keyword evidence="6 11" id="KW-0067">ATP-binding</keyword>
<keyword evidence="7" id="KW-0408">Iron</keyword>
<dbReference type="InterPro" id="IPR017871">
    <property type="entry name" value="ABC_transporter-like_CS"/>
</dbReference>
<comment type="caution">
    <text evidence="11">The sequence shown here is derived from an EMBL/GenBank/DDBJ whole genome shotgun (WGS) entry which is preliminary data.</text>
</comment>
<sequence length="255" mass="29185">MEVKNLVFSYDKKKKNKIIDDVSFEIKEGKITTLLGANGCGKSTLFQLMTKNLIPDKGKVLLDGTSIRKMSQKEFAKKVAIVHQNNQAASDLTVEKLVAYGRTPHTSLFGANEEDEEIIEWAMEETDIIKYRERTVMSLSGGQRQRVWIAMALAQKTDILFLDEPTTYLDIRYQIELLEMVKRLNETYGLTIVMVLHDINHAVYYSDYIIGMKDKKVIVEGNPVDIITTDIIEKLYGIQLEIMELNGRKTIMNVR</sequence>
<dbReference type="SUPFAM" id="SSF52540">
    <property type="entry name" value="P-loop containing nucleoside triphosphate hydrolases"/>
    <property type="match status" value="1"/>
</dbReference>
<comment type="subcellular location">
    <subcellularLocation>
        <location evidence="1">Cell membrane</location>
        <topology evidence="1">Peripheral membrane protein</topology>
    </subcellularLocation>
</comment>
<dbReference type="InterPro" id="IPR003439">
    <property type="entry name" value="ABC_transporter-like_ATP-bd"/>
</dbReference>
<evidence type="ECO:0000313" key="12">
    <source>
        <dbReference type="Proteomes" id="UP000823618"/>
    </source>
</evidence>
<dbReference type="PANTHER" id="PTHR42771:SF10">
    <property type="entry name" value="FERRICHROME TRANSPORT ATP-BINDING PROTEIN FHUC"/>
    <property type="match status" value="1"/>
</dbReference>
<dbReference type="InterPro" id="IPR051535">
    <property type="entry name" value="Siderophore_ABC-ATPase"/>
</dbReference>
<keyword evidence="3" id="KW-1003">Cell membrane</keyword>
<dbReference type="PROSITE" id="PS00211">
    <property type="entry name" value="ABC_TRANSPORTER_1"/>
    <property type="match status" value="1"/>
</dbReference>
<organism evidence="11 12">
    <name type="scientific">Candidatus Scybalomonas excrementavium</name>
    <dbReference type="NCBI Taxonomy" id="2840943"/>
    <lineage>
        <taxon>Bacteria</taxon>
        <taxon>Bacillati</taxon>
        <taxon>Bacillota</taxon>
        <taxon>Clostridia</taxon>
        <taxon>Lachnospirales</taxon>
        <taxon>Lachnospiraceae</taxon>
        <taxon>Lachnospiraceae incertae sedis</taxon>
        <taxon>Candidatus Scybalomonas</taxon>
    </lineage>
</organism>
<reference evidence="11" key="2">
    <citation type="journal article" date="2021" name="PeerJ">
        <title>Extensive microbial diversity within the chicken gut microbiome revealed by metagenomics and culture.</title>
        <authorList>
            <person name="Gilroy R."/>
            <person name="Ravi A."/>
            <person name="Getino M."/>
            <person name="Pursley I."/>
            <person name="Horton D.L."/>
            <person name="Alikhan N.F."/>
            <person name="Baker D."/>
            <person name="Gharbi K."/>
            <person name="Hall N."/>
            <person name="Watson M."/>
            <person name="Adriaenssens E.M."/>
            <person name="Foster-Nyarko E."/>
            <person name="Jarju S."/>
            <person name="Secka A."/>
            <person name="Antonio M."/>
            <person name="Oren A."/>
            <person name="Chaudhuri R.R."/>
            <person name="La Ragione R."/>
            <person name="Hildebrand F."/>
            <person name="Pallen M.J."/>
        </authorList>
    </citation>
    <scope>NUCLEOTIDE SEQUENCE</scope>
    <source>
        <strain evidence="11">E3-2379</strain>
    </source>
</reference>
<protein>
    <submittedName>
        <fullName evidence="11">ABC transporter ATP-binding protein</fullName>
    </submittedName>
</protein>
<dbReference type="SMART" id="SM00382">
    <property type="entry name" value="AAA"/>
    <property type="match status" value="1"/>
</dbReference>
<dbReference type="CDD" id="cd03214">
    <property type="entry name" value="ABC_Iron-Siderophores_B12_Hemin"/>
    <property type="match status" value="1"/>
</dbReference>
<evidence type="ECO:0000256" key="4">
    <source>
        <dbReference type="ARBA" id="ARBA00022496"/>
    </source>
</evidence>
<evidence type="ECO:0000313" key="11">
    <source>
        <dbReference type="EMBL" id="MBO8462315.1"/>
    </source>
</evidence>
<reference evidence="11" key="1">
    <citation type="submission" date="2020-10" db="EMBL/GenBank/DDBJ databases">
        <authorList>
            <person name="Gilroy R."/>
        </authorList>
    </citation>
    <scope>NUCLEOTIDE SEQUENCE</scope>
    <source>
        <strain evidence="11">E3-2379</strain>
    </source>
</reference>
<feature type="domain" description="ABC transporter" evidence="10">
    <location>
        <begin position="1"/>
        <end position="239"/>
    </location>
</feature>
<dbReference type="InterPro" id="IPR003593">
    <property type="entry name" value="AAA+_ATPase"/>
</dbReference>
<evidence type="ECO:0000256" key="1">
    <source>
        <dbReference type="ARBA" id="ARBA00004202"/>
    </source>
</evidence>
<evidence type="ECO:0000256" key="8">
    <source>
        <dbReference type="ARBA" id="ARBA00023065"/>
    </source>
</evidence>
<evidence type="ECO:0000256" key="7">
    <source>
        <dbReference type="ARBA" id="ARBA00023004"/>
    </source>
</evidence>
<evidence type="ECO:0000259" key="10">
    <source>
        <dbReference type="PROSITE" id="PS50893"/>
    </source>
</evidence>
<dbReference type="PANTHER" id="PTHR42771">
    <property type="entry name" value="IRON(3+)-HYDROXAMATE IMPORT ATP-BINDING PROTEIN FHUC"/>
    <property type="match status" value="1"/>
</dbReference>
<dbReference type="GO" id="GO:0005524">
    <property type="term" value="F:ATP binding"/>
    <property type="evidence" value="ECO:0007669"/>
    <property type="project" value="UniProtKB-KW"/>
</dbReference>
<dbReference type="GO" id="GO:0006826">
    <property type="term" value="P:iron ion transport"/>
    <property type="evidence" value="ECO:0007669"/>
    <property type="project" value="UniProtKB-KW"/>
</dbReference>
<gene>
    <name evidence="11" type="ORF">IAC13_00105</name>
</gene>
<keyword evidence="4" id="KW-0410">Iron transport</keyword>
<dbReference type="GO" id="GO:0005886">
    <property type="term" value="C:plasma membrane"/>
    <property type="evidence" value="ECO:0007669"/>
    <property type="project" value="UniProtKB-SubCell"/>
</dbReference>
<accession>A0A9D9HYD4</accession>
<dbReference type="AlphaFoldDB" id="A0A9D9HYD4"/>
<keyword evidence="5" id="KW-0547">Nucleotide-binding</keyword>
<evidence type="ECO:0000256" key="3">
    <source>
        <dbReference type="ARBA" id="ARBA00022475"/>
    </source>
</evidence>
<dbReference type="EMBL" id="JADIML010000004">
    <property type="protein sequence ID" value="MBO8462315.1"/>
    <property type="molecule type" value="Genomic_DNA"/>
</dbReference>
<evidence type="ECO:0000256" key="9">
    <source>
        <dbReference type="ARBA" id="ARBA00023136"/>
    </source>
</evidence>
<dbReference type="Gene3D" id="3.40.50.300">
    <property type="entry name" value="P-loop containing nucleotide triphosphate hydrolases"/>
    <property type="match status" value="1"/>
</dbReference>
<evidence type="ECO:0000256" key="6">
    <source>
        <dbReference type="ARBA" id="ARBA00022840"/>
    </source>
</evidence>
<dbReference type="FunFam" id="3.40.50.300:FF:000134">
    <property type="entry name" value="Iron-enterobactin ABC transporter ATP-binding protein"/>
    <property type="match status" value="1"/>
</dbReference>
<dbReference type="Pfam" id="PF00005">
    <property type="entry name" value="ABC_tran"/>
    <property type="match status" value="1"/>
</dbReference>
<proteinExistence type="predicted"/>
<keyword evidence="8" id="KW-0406">Ion transport</keyword>
<keyword evidence="2" id="KW-0813">Transport</keyword>
<dbReference type="GO" id="GO:0016887">
    <property type="term" value="F:ATP hydrolysis activity"/>
    <property type="evidence" value="ECO:0007669"/>
    <property type="project" value="InterPro"/>
</dbReference>
<name>A0A9D9HYD4_9FIRM</name>
<dbReference type="PROSITE" id="PS50893">
    <property type="entry name" value="ABC_TRANSPORTER_2"/>
    <property type="match status" value="1"/>
</dbReference>